<dbReference type="InterPro" id="IPR021109">
    <property type="entry name" value="Peptidase_aspartic_dom_sf"/>
</dbReference>
<dbReference type="CDD" id="cd09274">
    <property type="entry name" value="RNase_HI_RT_Ty3"/>
    <property type="match status" value="1"/>
</dbReference>
<protein>
    <recommendedName>
        <fullName evidence="8">Integrase catalytic domain-containing protein</fullName>
    </recommendedName>
</protein>
<dbReference type="InterPro" id="IPR041373">
    <property type="entry name" value="RT_RNaseH"/>
</dbReference>
<evidence type="ECO:0000256" key="1">
    <source>
        <dbReference type="ARBA" id="ARBA00022679"/>
    </source>
</evidence>
<evidence type="ECO:0000313" key="9">
    <source>
        <dbReference type="EMBL" id="KAK9037351.1"/>
    </source>
</evidence>
<evidence type="ECO:0000256" key="6">
    <source>
        <dbReference type="ARBA" id="ARBA00022918"/>
    </source>
</evidence>
<dbReference type="Gene3D" id="2.40.70.10">
    <property type="entry name" value="Acid Proteases"/>
    <property type="match status" value="1"/>
</dbReference>
<dbReference type="PANTHER" id="PTHR37984">
    <property type="entry name" value="PROTEIN CBG26694"/>
    <property type="match status" value="1"/>
</dbReference>
<dbReference type="Pfam" id="PF17917">
    <property type="entry name" value="RT_RNaseH"/>
    <property type="match status" value="1"/>
</dbReference>
<dbReference type="CDD" id="cd00303">
    <property type="entry name" value="retropepsin_like"/>
    <property type="match status" value="1"/>
</dbReference>
<evidence type="ECO:0000256" key="2">
    <source>
        <dbReference type="ARBA" id="ARBA00022695"/>
    </source>
</evidence>
<dbReference type="SUPFAM" id="SSF53098">
    <property type="entry name" value="Ribonuclease H-like"/>
    <property type="match status" value="1"/>
</dbReference>
<dbReference type="Gene3D" id="3.10.10.10">
    <property type="entry name" value="HIV Type 1 Reverse Transcriptase, subunit A, domain 1"/>
    <property type="match status" value="1"/>
</dbReference>
<dbReference type="PANTHER" id="PTHR37984:SF5">
    <property type="entry name" value="PROTEIN NYNRIN-LIKE"/>
    <property type="match status" value="1"/>
</dbReference>
<comment type="caution">
    <text evidence="9">The sequence shown here is derived from an EMBL/GenBank/DDBJ whole genome shotgun (WGS) entry which is preliminary data.</text>
</comment>
<dbReference type="InterPro" id="IPR036397">
    <property type="entry name" value="RNaseH_sf"/>
</dbReference>
<gene>
    <name evidence="9" type="ORF">V6N11_022263</name>
</gene>
<evidence type="ECO:0000256" key="5">
    <source>
        <dbReference type="ARBA" id="ARBA00022801"/>
    </source>
</evidence>
<sequence>MCNLGASINVMPLSVYKTLSADPLKETRIIVQLADRSTVYPEGVLENVLVQVNELIFPADFYVIDMKGERTDNSPEILLGRPFLSTANVKIEVRSGLLTLECNGETVKFNVYKAMKYPEDIENINYVEMFDPLVHEFVETNFVDESCRDHDDSNNEFREFEPNYLAPQIELKELPKHLKYDFLGDGETLPVIVSNKLSAEEEKELVRVLRNYREAIGWTVADIKGLNPSTCIHRIKVFEDAKPSREGQRRLNPPMMKVVKKEIQKLHDADIIYPISDSDWVSPIHVVPKKTGVTVVENPQGKLIPTRVQNGWRIPVALEDQEKTTFTCPFGTFAYRHMPFGLCNAPATFQRCMVSIFSDFIEKGIEGLILGHIVSSDGIAVDPAKTDVIRTLPYPTTLAWDTFKEKLISAPVVQPPNWEHLFELMCDASDMSVGAVLGQKIGKEPHVIAYASRTLDSSQRNYSTTEKELLAIVFALEKFRSYLLVTNVVVFSDHAALRYLMNKKEAKPRLIRWILLLQEFNLEIKDKKGRENLVADHLSRIPLTSTDPPIKEEFPDELLLLAQGGKLPWFGTPRAIISDRGTHFLSRIIEALMRKHGVNHRIATSYHPQSNGQAEVSNREIKTILEKIVKPNRKDWSLKLSDALWAYRTAYKGPIGMSPYRLVCGKPCHLPVELEHRAYWAVKSCNMELEAIGKTRKLDIQELEEIRRNAYDSKLRSKWHGPFTVTEVFPHGAVELQNDSGQRFKVNGQRYIIDYEHRLACWAAAKSAIRMKRGQRTLAYPLAWVVRTPNRSPTTAELLRASSAHTADLPSILTAVPCSTLHSAIMVTTRNRAGNPPPPPARPPAIYGSSHRRFTATPIIDIPSSSESGQNAARDPPLSNIRLDRRAPRSPSFLHPSSFDFSILPRDSAGPSRPRPRDSSPSYTFYSMPTMSHSQSMPDAYSAHSYVHEQADNPEILSFQIHHHNRALNRPVHHVLGILLRHLLLRVSMERMPMMITLMAIITLGVVEGVLFAVPSDEVLQGYLDFDNEDAVRFRSIRHRRFQVCKYIPDHTLDSLHLRDAVMHYFDAIGWRDYAEIRYSTYYELVFEFYSTFTFLPNRIASNYTPGVVSFRLLGQLFEQSFADFNYSMGFVTDVTDQSFLTSLREIPVDFDADAAYATLTHLPTATYNAKSTKGWHIHDLALRYIHWFLAYNYSGRNDSSTVLTKVELFFLWCMHSGLKVNLGFWFAPAFERVVRTDRPLILGPYITRLASRLFPLTFNTNEFTFAFTMDPLDARCLDSMSLLADTPSAPHLVPPGTTTPCDGRVFL</sequence>
<dbReference type="InterPro" id="IPR012337">
    <property type="entry name" value="RNaseH-like_sf"/>
</dbReference>
<evidence type="ECO:0000256" key="4">
    <source>
        <dbReference type="ARBA" id="ARBA00022759"/>
    </source>
</evidence>
<dbReference type="InterPro" id="IPR043502">
    <property type="entry name" value="DNA/RNA_pol_sf"/>
</dbReference>
<evidence type="ECO:0000256" key="3">
    <source>
        <dbReference type="ARBA" id="ARBA00022722"/>
    </source>
</evidence>
<keyword evidence="2" id="KW-0548">Nucleotidyltransferase</keyword>
<evidence type="ECO:0000313" key="10">
    <source>
        <dbReference type="Proteomes" id="UP001396334"/>
    </source>
</evidence>
<keyword evidence="4" id="KW-0255">Endonuclease</keyword>
<feature type="domain" description="Integrase catalytic" evidence="8">
    <location>
        <begin position="504"/>
        <end position="667"/>
    </location>
</feature>
<dbReference type="Proteomes" id="UP001396334">
    <property type="component" value="Unassembled WGS sequence"/>
</dbReference>
<dbReference type="CDD" id="cd01647">
    <property type="entry name" value="RT_LTR"/>
    <property type="match status" value="1"/>
</dbReference>
<organism evidence="9 10">
    <name type="scientific">Hibiscus sabdariffa</name>
    <name type="common">roselle</name>
    <dbReference type="NCBI Taxonomy" id="183260"/>
    <lineage>
        <taxon>Eukaryota</taxon>
        <taxon>Viridiplantae</taxon>
        <taxon>Streptophyta</taxon>
        <taxon>Embryophyta</taxon>
        <taxon>Tracheophyta</taxon>
        <taxon>Spermatophyta</taxon>
        <taxon>Magnoliopsida</taxon>
        <taxon>eudicotyledons</taxon>
        <taxon>Gunneridae</taxon>
        <taxon>Pentapetalae</taxon>
        <taxon>rosids</taxon>
        <taxon>malvids</taxon>
        <taxon>Malvales</taxon>
        <taxon>Malvaceae</taxon>
        <taxon>Malvoideae</taxon>
        <taxon>Hibiscus</taxon>
    </lineage>
</organism>
<dbReference type="Gene3D" id="3.10.20.370">
    <property type="match status" value="1"/>
</dbReference>
<dbReference type="SUPFAM" id="SSF56672">
    <property type="entry name" value="DNA/RNA polymerases"/>
    <property type="match status" value="1"/>
</dbReference>
<feature type="region of interest" description="Disordered" evidence="7">
    <location>
        <begin position="860"/>
        <end position="925"/>
    </location>
</feature>
<evidence type="ECO:0000259" key="8">
    <source>
        <dbReference type="PROSITE" id="PS50994"/>
    </source>
</evidence>
<keyword evidence="3" id="KW-0540">Nuclease</keyword>
<keyword evidence="10" id="KW-1185">Reference proteome</keyword>
<dbReference type="InterPro" id="IPR001584">
    <property type="entry name" value="Integrase_cat-core"/>
</dbReference>
<dbReference type="Gene3D" id="3.30.420.10">
    <property type="entry name" value="Ribonuclease H-like superfamily/Ribonuclease H"/>
    <property type="match status" value="1"/>
</dbReference>
<dbReference type="InterPro" id="IPR050951">
    <property type="entry name" value="Retrovirus_Pol_polyprotein"/>
</dbReference>
<feature type="region of interest" description="Disordered" evidence="7">
    <location>
        <begin position="830"/>
        <end position="849"/>
    </location>
</feature>
<proteinExistence type="predicted"/>
<accession>A0ABR2TIN4</accession>
<dbReference type="PROSITE" id="PS50994">
    <property type="entry name" value="INTEGRASE"/>
    <property type="match status" value="1"/>
</dbReference>
<evidence type="ECO:0000256" key="7">
    <source>
        <dbReference type="SAM" id="MobiDB-lite"/>
    </source>
</evidence>
<keyword evidence="1" id="KW-0808">Transferase</keyword>
<keyword evidence="5" id="KW-0378">Hydrolase</keyword>
<dbReference type="EMBL" id="JBBPBN010000005">
    <property type="protein sequence ID" value="KAK9037351.1"/>
    <property type="molecule type" value="Genomic_DNA"/>
</dbReference>
<reference evidence="9 10" key="1">
    <citation type="journal article" date="2024" name="G3 (Bethesda)">
        <title>Genome assembly of Hibiscus sabdariffa L. provides insights into metabolisms of medicinal natural products.</title>
        <authorList>
            <person name="Kim T."/>
        </authorList>
    </citation>
    <scope>NUCLEOTIDE SEQUENCE [LARGE SCALE GENOMIC DNA]</scope>
    <source>
        <strain evidence="9">TK-2024</strain>
        <tissue evidence="9">Old leaves</tissue>
    </source>
</reference>
<keyword evidence="6" id="KW-0695">RNA-directed DNA polymerase</keyword>
<name>A0ABR2TIN4_9ROSI</name>